<evidence type="ECO:0000313" key="1">
    <source>
        <dbReference type="EMBL" id="KAF2439106.1"/>
    </source>
</evidence>
<sequence length="103" mass="11056">MHQACRSAQAPGPGAAPFVITAEAHTHEVASSPRLPQHWINIAEERGIVITITITTTSTSTSRCIINKTNQHKPTPQTVPALPAISTMPRRLDPCRAVPCLVS</sequence>
<organism evidence="1 2">
    <name type="scientific">Karstenula rhodostoma CBS 690.94</name>
    <dbReference type="NCBI Taxonomy" id="1392251"/>
    <lineage>
        <taxon>Eukaryota</taxon>
        <taxon>Fungi</taxon>
        <taxon>Dikarya</taxon>
        <taxon>Ascomycota</taxon>
        <taxon>Pezizomycotina</taxon>
        <taxon>Dothideomycetes</taxon>
        <taxon>Pleosporomycetidae</taxon>
        <taxon>Pleosporales</taxon>
        <taxon>Massarineae</taxon>
        <taxon>Didymosphaeriaceae</taxon>
        <taxon>Karstenula</taxon>
    </lineage>
</organism>
<dbReference type="Proteomes" id="UP000799764">
    <property type="component" value="Unassembled WGS sequence"/>
</dbReference>
<proteinExistence type="predicted"/>
<dbReference type="AlphaFoldDB" id="A0A9P4P9T4"/>
<comment type="caution">
    <text evidence="1">The sequence shown here is derived from an EMBL/GenBank/DDBJ whole genome shotgun (WGS) entry which is preliminary data.</text>
</comment>
<reference evidence="1" key="1">
    <citation type="journal article" date="2020" name="Stud. Mycol.">
        <title>101 Dothideomycetes genomes: a test case for predicting lifestyles and emergence of pathogens.</title>
        <authorList>
            <person name="Haridas S."/>
            <person name="Albert R."/>
            <person name="Binder M."/>
            <person name="Bloem J."/>
            <person name="Labutti K."/>
            <person name="Salamov A."/>
            <person name="Andreopoulos B."/>
            <person name="Baker S."/>
            <person name="Barry K."/>
            <person name="Bills G."/>
            <person name="Bluhm B."/>
            <person name="Cannon C."/>
            <person name="Castanera R."/>
            <person name="Culley D."/>
            <person name="Daum C."/>
            <person name="Ezra D."/>
            <person name="Gonzalez J."/>
            <person name="Henrissat B."/>
            <person name="Kuo A."/>
            <person name="Liang C."/>
            <person name="Lipzen A."/>
            <person name="Lutzoni F."/>
            <person name="Magnuson J."/>
            <person name="Mondo S."/>
            <person name="Nolan M."/>
            <person name="Ohm R."/>
            <person name="Pangilinan J."/>
            <person name="Park H.-J."/>
            <person name="Ramirez L."/>
            <person name="Alfaro M."/>
            <person name="Sun H."/>
            <person name="Tritt A."/>
            <person name="Yoshinaga Y."/>
            <person name="Zwiers L.-H."/>
            <person name="Turgeon B."/>
            <person name="Goodwin S."/>
            <person name="Spatafora J."/>
            <person name="Crous P."/>
            <person name="Grigoriev I."/>
        </authorList>
    </citation>
    <scope>NUCLEOTIDE SEQUENCE</scope>
    <source>
        <strain evidence="1">CBS 690.94</strain>
    </source>
</reference>
<accession>A0A9P4P9T4</accession>
<protein>
    <submittedName>
        <fullName evidence="1">Uncharacterized protein</fullName>
    </submittedName>
</protein>
<keyword evidence="2" id="KW-1185">Reference proteome</keyword>
<dbReference type="EMBL" id="MU001510">
    <property type="protein sequence ID" value="KAF2439106.1"/>
    <property type="molecule type" value="Genomic_DNA"/>
</dbReference>
<gene>
    <name evidence="1" type="ORF">P171DRAFT_131817</name>
</gene>
<name>A0A9P4P9T4_9PLEO</name>
<evidence type="ECO:0000313" key="2">
    <source>
        <dbReference type="Proteomes" id="UP000799764"/>
    </source>
</evidence>